<feature type="chain" id="PRO_5043908573" evidence="2">
    <location>
        <begin position="21"/>
        <end position="94"/>
    </location>
</feature>
<proteinExistence type="predicted"/>
<name>A0AAU9WGY7_9CNID</name>
<feature type="signal peptide" evidence="2">
    <location>
        <begin position="1"/>
        <end position="20"/>
    </location>
</feature>
<organism evidence="3 4">
    <name type="scientific">Pocillopora meandrina</name>
    <dbReference type="NCBI Taxonomy" id="46732"/>
    <lineage>
        <taxon>Eukaryota</taxon>
        <taxon>Metazoa</taxon>
        <taxon>Cnidaria</taxon>
        <taxon>Anthozoa</taxon>
        <taxon>Hexacorallia</taxon>
        <taxon>Scleractinia</taxon>
        <taxon>Astrocoeniina</taxon>
        <taxon>Pocilloporidae</taxon>
        <taxon>Pocillopora</taxon>
    </lineage>
</organism>
<accession>A0AAU9WGY7</accession>
<feature type="region of interest" description="Disordered" evidence="1">
    <location>
        <begin position="51"/>
        <end position="94"/>
    </location>
</feature>
<evidence type="ECO:0000313" key="3">
    <source>
        <dbReference type="EMBL" id="CAH3114210.1"/>
    </source>
</evidence>
<feature type="compositionally biased region" description="Basic residues" evidence="1">
    <location>
        <begin position="51"/>
        <end position="67"/>
    </location>
</feature>
<evidence type="ECO:0000313" key="4">
    <source>
        <dbReference type="Proteomes" id="UP001159428"/>
    </source>
</evidence>
<keyword evidence="4" id="KW-1185">Reference proteome</keyword>
<dbReference type="AlphaFoldDB" id="A0AAU9WGY7"/>
<protein>
    <submittedName>
        <fullName evidence="3">Uncharacterized protein</fullName>
    </submittedName>
</protein>
<comment type="caution">
    <text evidence="3">The sequence shown here is derived from an EMBL/GenBank/DDBJ whole genome shotgun (WGS) entry which is preliminary data.</text>
</comment>
<dbReference type="EMBL" id="CALNXJ010000014">
    <property type="protein sequence ID" value="CAH3114210.1"/>
    <property type="molecule type" value="Genomic_DNA"/>
</dbReference>
<reference evidence="3 4" key="1">
    <citation type="submission" date="2022-05" db="EMBL/GenBank/DDBJ databases">
        <authorList>
            <consortium name="Genoscope - CEA"/>
            <person name="William W."/>
        </authorList>
    </citation>
    <scope>NUCLEOTIDE SEQUENCE [LARGE SCALE GENOMIC DNA]</scope>
</reference>
<evidence type="ECO:0000256" key="2">
    <source>
        <dbReference type="SAM" id="SignalP"/>
    </source>
</evidence>
<sequence>MDKQLLWLCILACLLFQASSIPVSESEVTRERRSPCSSGGCSFLKKVKFSRRKRPGRPGRRRPNRFRGSREWGLPDDDLTDIIGYNDQQKSTDN</sequence>
<keyword evidence="2" id="KW-0732">Signal</keyword>
<dbReference type="Proteomes" id="UP001159428">
    <property type="component" value="Unassembled WGS sequence"/>
</dbReference>
<evidence type="ECO:0000256" key="1">
    <source>
        <dbReference type="SAM" id="MobiDB-lite"/>
    </source>
</evidence>
<gene>
    <name evidence="3" type="ORF">PMEA_00006120</name>
</gene>